<dbReference type="InterPro" id="IPR029058">
    <property type="entry name" value="AB_hydrolase_fold"/>
</dbReference>
<dbReference type="GO" id="GO:0016787">
    <property type="term" value="F:hydrolase activity"/>
    <property type="evidence" value="ECO:0007669"/>
    <property type="project" value="UniProtKB-KW"/>
</dbReference>
<dbReference type="STRING" id="142588.SAMN04488559_1134"/>
<organism evidence="3 4">
    <name type="scientific">Isobaculum melis</name>
    <dbReference type="NCBI Taxonomy" id="142588"/>
    <lineage>
        <taxon>Bacteria</taxon>
        <taxon>Bacillati</taxon>
        <taxon>Bacillota</taxon>
        <taxon>Bacilli</taxon>
        <taxon>Lactobacillales</taxon>
        <taxon>Carnobacteriaceae</taxon>
        <taxon>Isobaculum</taxon>
    </lineage>
</organism>
<dbReference type="AlphaFoldDB" id="A0A1H9TF54"/>
<dbReference type="OrthoDB" id="9773293at2"/>
<feature type="domain" description="AB hydrolase-1" evidence="2">
    <location>
        <begin position="25"/>
        <end position="299"/>
    </location>
</feature>
<gene>
    <name evidence="3" type="ORF">SAMN04488559_1134</name>
</gene>
<keyword evidence="4" id="KW-1185">Reference proteome</keyword>
<dbReference type="Proteomes" id="UP000198948">
    <property type="component" value="Unassembled WGS sequence"/>
</dbReference>
<evidence type="ECO:0000259" key="2">
    <source>
        <dbReference type="Pfam" id="PF00561"/>
    </source>
</evidence>
<sequence>MKKEFIQVNEVSLGTIFDDKVDERPLLIYVHGGPLYPESAIITKYFPQISQFFQCVFPEMRGAGMNATIDITDGKAVFDDFASDVKEITRHFLERFNKKKAFILGHSFGTVTASKVVKAYPELYHAYIGVGQVNDMYEHNKIVYDFMLTTAKNKNKKKLMAKLENNKNRAYLSSKEFFLSSQQITAAERKTIFHTRKYGSFQTIKDVFSYKLYSFTEKKQFFGALFSSKLMTFLTNDMFDMNIGEEIESLVIPMYLFAGKHDLMACTEQALAFYDKIDAPKKSFYTYENSAHFPMFDEPQKFEKDLQEIIAAF</sequence>
<keyword evidence="1" id="KW-0378">Hydrolase</keyword>
<accession>A0A1H9TF54</accession>
<dbReference type="InterPro" id="IPR000639">
    <property type="entry name" value="Epox_hydrolase-like"/>
</dbReference>
<name>A0A1H9TF54_9LACT</name>
<protein>
    <submittedName>
        <fullName evidence="3">Pimeloyl-ACP methyl ester carboxylesterase</fullName>
    </submittedName>
</protein>
<proteinExistence type="predicted"/>
<dbReference type="RefSeq" id="WP_092652886.1">
    <property type="nucleotide sequence ID" value="NZ_FOHA01000013.1"/>
</dbReference>
<evidence type="ECO:0000313" key="4">
    <source>
        <dbReference type="Proteomes" id="UP000198948"/>
    </source>
</evidence>
<evidence type="ECO:0000256" key="1">
    <source>
        <dbReference type="ARBA" id="ARBA00022801"/>
    </source>
</evidence>
<dbReference type="InterPro" id="IPR000073">
    <property type="entry name" value="AB_hydrolase_1"/>
</dbReference>
<dbReference type="PANTHER" id="PTHR43329">
    <property type="entry name" value="EPOXIDE HYDROLASE"/>
    <property type="match status" value="1"/>
</dbReference>
<dbReference type="Pfam" id="PF00561">
    <property type="entry name" value="Abhydrolase_1"/>
    <property type="match status" value="1"/>
</dbReference>
<evidence type="ECO:0000313" key="3">
    <source>
        <dbReference type="EMBL" id="SER95771.1"/>
    </source>
</evidence>
<reference evidence="3 4" key="1">
    <citation type="submission" date="2016-10" db="EMBL/GenBank/DDBJ databases">
        <authorList>
            <person name="de Groot N.N."/>
        </authorList>
    </citation>
    <scope>NUCLEOTIDE SEQUENCE [LARGE SCALE GENOMIC DNA]</scope>
    <source>
        <strain evidence="3 4">DSM 13760</strain>
    </source>
</reference>
<dbReference type="Gene3D" id="3.40.50.1820">
    <property type="entry name" value="alpha/beta hydrolase"/>
    <property type="match status" value="1"/>
</dbReference>
<dbReference type="SUPFAM" id="SSF53474">
    <property type="entry name" value="alpha/beta-Hydrolases"/>
    <property type="match status" value="1"/>
</dbReference>
<dbReference type="PRINTS" id="PR00412">
    <property type="entry name" value="EPOXHYDRLASE"/>
</dbReference>
<dbReference type="EMBL" id="FOHA01000013">
    <property type="protein sequence ID" value="SER95771.1"/>
    <property type="molecule type" value="Genomic_DNA"/>
</dbReference>